<feature type="transmembrane region" description="Helical" evidence="14">
    <location>
        <begin position="160"/>
        <end position="178"/>
    </location>
</feature>
<dbReference type="AlphaFoldDB" id="E1R4M9"/>
<keyword evidence="16" id="KW-1185">Reference proteome</keyword>
<keyword evidence="11" id="KW-0739">Sodium transport</keyword>
<feature type="transmembrane region" description="Helical" evidence="14">
    <location>
        <begin position="396"/>
        <end position="419"/>
    </location>
</feature>
<reference evidence="15 16" key="1">
    <citation type="journal article" date="2010" name="Stand. Genomic Sci.">
        <title>Complete genome sequence of Spirochaeta smaragdinae type strain (SEBR 4228).</title>
        <authorList>
            <person name="Mavromatis K."/>
            <person name="Yasawong M."/>
            <person name="Chertkov O."/>
            <person name="Lapidus A."/>
            <person name="Lucas S."/>
            <person name="Nolan M."/>
            <person name="Del Rio T.G."/>
            <person name="Tice H."/>
            <person name="Cheng J.F."/>
            <person name="Pitluck S."/>
            <person name="Liolios K."/>
            <person name="Ivanova N."/>
            <person name="Tapia R."/>
            <person name="Han C."/>
            <person name="Bruce D."/>
            <person name="Goodwin L."/>
            <person name="Pati A."/>
            <person name="Chen A."/>
            <person name="Palaniappan K."/>
            <person name="Land M."/>
            <person name="Hauser L."/>
            <person name="Chang Y.J."/>
            <person name="Jeffries C.D."/>
            <person name="Detter J.C."/>
            <person name="Rohde M."/>
            <person name="Brambilla E."/>
            <person name="Spring S."/>
            <person name="Goker M."/>
            <person name="Sikorski J."/>
            <person name="Woyke T."/>
            <person name="Bristow J."/>
            <person name="Eisen J.A."/>
            <person name="Markowitz V."/>
            <person name="Hugenholtz P."/>
            <person name="Klenk H.P."/>
            <person name="Kyrpides N.C."/>
        </authorList>
    </citation>
    <scope>NUCLEOTIDE SEQUENCE [LARGE SCALE GENOMIC DNA]</scope>
    <source>
        <strain evidence="16">DSM 11293 / JCM 15392 / SEBR 4228</strain>
    </source>
</reference>
<dbReference type="HOGENOM" id="CLU_018808_15_0_12"/>
<evidence type="ECO:0000256" key="1">
    <source>
        <dbReference type="ARBA" id="ARBA00004651"/>
    </source>
</evidence>
<feature type="transmembrane region" description="Helical" evidence="14">
    <location>
        <begin position="426"/>
        <end position="446"/>
    </location>
</feature>
<feature type="transmembrane region" description="Helical" evidence="14">
    <location>
        <begin position="229"/>
        <end position="253"/>
    </location>
</feature>
<evidence type="ECO:0000256" key="14">
    <source>
        <dbReference type="SAM" id="Phobius"/>
    </source>
</evidence>
<dbReference type="Proteomes" id="UP000002318">
    <property type="component" value="Chromosome"/>
</dbReference>
<dbReference type="RefSeq" id="WP_013255576.1">
    <property type="nucleotide sequence ID" value="NC_014364.1"/>
</dbReference>
<dbReference type="KEGG" id="ssm:Spirs_3015"/>
<evidence type="ECO:0000313" key="15">
    <source>
        <dbReference type="EMBL" id="ADK82117.1"/>
    </source>
</evidence>
<keyword evidence="8" id="KW-0915">Sodium</keyword>
<evidence type="ECO:0000256" key="2">
    <source>
        <dbReference type="ARBA" id="ARBA00006434"/>
    </source>
</evidence>
<keyword evidence="10 14" id="KW-0472">Membrane</keyword>
<name>E1R4M9_SEDSS</name>
<feature type="transmembrane region" description="Helical" evidence="14">
    <location>
        <begin position="274"/>
        <end position="296"/>
    </location>
</feature>
<keyword evidence="6" id="KW-0769">Symport</keyword>
<gene>
    <name evidence="15" type="ordered locus">Spirs_3015</name>
</gene>
<dbReference type="eggNOG" id="COG4145">
    <property type="taxonomic scope" value="Bacteria"/>
</dbReference>
<feature type="transmembrane region" description="Helical" evidence="14">
    <location>
        <begin position="190"/>
        <end position="209"/>
    </location>
</feature>
<feature type="transmembrane region" description="Helical" evidence="14">
    <location>
        <begin position="130"/>
        <end position="154"/>
    </location>
</feature>
<evidence type="ECO:0000256" key="8">
    <source>
        <dbReference type="ARBA" id="ARBA00023053"/>
    </source>
</evidence>
<feature type="transmembrane region" description="Helical" evidence="14">
    <location>
        <begin position="39"/>
        <end position="57"/>
    </location>
</feature>
<dbReference type="InterPro" id="IPR050277">
    <property type="entry name" value="Sodium:Solute_Symporter"/>
</dbReference>
<sequence length="496" mass="53129">MAEVTPTPGPFFLILGIYFVLMACIGWYASRKTKSLRDYFVLNGKAGVIISGIAYATTQYSMGTFLGTPGMLYKMGYAGMGITIPGVAFAMIIPTVLIGRRLVTLGHERGFLTLSDYLSDRYEDHRMSGLLGLMMLCFLIPMMGAQIIGAGVIVNVFTGLPAYVGVIGMGAIVIIYCMSGGMRGAMMTDVLQGSLMFITAIVAFILTLHQGGGLSHLNSSLNEMNSAYMSFPGANGTMTWTYYVSNILLWSFFTMGQPQLFTKFFAMKDHKTMFRAVLLGTGGMMVTALLVLWSGVNGISLVPNLKNSDYIIPIILQRGLNPVIASVVIAGIVAAGMSTIDGLLITTTSAATRDVYQKYINPKASDDQVMKLSKIVTLIVGVVVIIFGCLKPGSIFIINTFAFSGMAIFVVPILFGMYWKGATFPAAVSSVIAGVLTLICCTKIAAMKALIHGFHAVVPGVAVAALVMVLVSLSTKGKRPSEETLARHMLTKQGRA</sequence>
<organism evidence="15 16">
    <name type="scientific">Sediminispirochaeta smaragdinae (strain DSM 11293 / JCM 15392 / SEBR 4228)</name>
    <name type="common">Spirochaeta smaragdinae</name>
    <dbReference type="NCBI Taxonomy" id="573413"/>
    <lineage>
        <taxon>Bacteria</taxon>
        <taxon>Pseudomonadati</taxon>
        <taxon>Spirochaetota</taxon>
        <taxon>Spirochaetia</taxon>
        <taxon>Spirochaetales</taxon>
        <taxon>Spirochaetaceae</taxon>
        <taxon>Sediminispirochaeta</taxon>
    </lineage>
</organism>
<comment type="similarity">
    <text evidence="2 13">Belongs to the sodium:solute symporter (SSF) (TC 2.A.21) family.</text>
</comment>
<comment type="catalytic activity">
    <reaction evidence="12">
        <text>L-proline(in) + Na(+)(in) = L-proline(out) + Na(+)(out)</text>
        <dbReference type="Rhea" id="RHEA:28967"/>
        <dbReference type="ChEBI" id="CHEBI:29101"/>
        <dbReference type="ChEBI" id="CHEBI:60039"/>
    </reaction>
</comment>
<evidence type="ECO:0000256" key="3">
    <source>
        <dbReference type="ARBA" id="ARBA00022448"/>
    </source>
</evidence>
<proteinExistence type="inferred from homology"/>
<evidence type="ECO:0000256" key="13">
    <source>
        <dbReference type="RuleBase" id="RU362091"/>
    </source>
</evidence>
<dbReference type="PROSITE" id="PS50283">
    <property type="entry name" value="NA_SOLUT_SYMP_3"/>
    <property type="match status" value="1"/>
</dbReference>
<protein>
    <submittedName>
        <fullName evidence="15">Na+/solute symporter</fullName>
    </submittedName>
</protein>
<dbReference type="Gene3D" id="1.20.1730.10">
    <property type="entry name" value="Sodium/glucose cotransporter"/>
    <property type="match status" value="1"/>
</dbReference>
<dbReference type="CDD" id="cd10322">
    <property type="entry name" value="SLC5sbd"/>
    <property type="match status" value="1"/>
</dbReference>
<keyword evidence="9" id="KW-0406">Ion transport</keyword>
<feature type="transmembrane region" description="Helical" evidence="14">
    <location>
        <begin position="323"/>
        <end position="351"/>
    </location>
</feature>
<feature type="transmembrane region" description="Helical" evidence="14">
    <location>
        <begin position="372"/>
        <end position="390"/>
    </location>
</feature>
<evidence type="ECO:0000256" key="12">
    <source>
        <dbReference type="ARBA" id="ARBA00033708"/>
    </source>
</evidence>
<keyword evidence="4" id="KW-1003">Cell membrane</keyword>
<evidence type="ECO:0000256" key="6">
    <source>
        <dbReference type="ARBA" id="ARBA00022847"/>
    </source>
</evidence>
<evidence type="ECO:0000256" key="7">
    <source>
        <dbReference type="ARBA" id="ARBA00022989"/>
    </source>
</evidence>
<keyword evidence="7 14" id="KW-1133">Transmembrane helix</keyword>
<dbReference type="InterPro" id="IPR038377">
    <property type="entry name" value="Na/Glc_symporter_sf"/>
</dbReference>
<evidence type="ECO:0000256" key="11">
    <source>
        <dbReference type="ARBA" id="ARBA00023201"/>
    </source>
</evidence>
<accession>E1R4M9</accession>
<feature type="transmembrane region" description="Helical" evidence="14">
    <location>
        <begin position="12"/>
        <end position="30"/>
    </location>
</feature>
<feature type="transmembrane region" description="Helical" evidence="14">
    <location>
        <begin position="452"/>
        <end position="473"/>
    </location>
</feature>
<evidence type="ECO:0000256" key="5">
    <source>
        <dbReference type="ARBA" id="ARBA00022692"/>
    </source>
</evidence>
<feature type="transmembrane region" description="Helical" evidence="14">
    <location>
        <begin position="77"/>
        <end position="99"/>
    </location>
</feature>
<evidence type="ECO:0000256" key="9">
    <source>
        <dbReference type="ARBA" id="ARBA00023065"/>
    </source>
</evidence>
<dbReference type="STRING" id="573413.Spirs_3015"/>
<keyword evidence="3" id="KW-0813">Transport</keyword>
<dbReference type="EMBL" id="CP002116">
    <property type="protein sequence ID" value="ADK82117.1"/>
    <property type="molecule type" value="Genomic_DNA"/>
</dbReference>
<dbReference type="GO" id="GO:0005886">
    <property type="term" value="C:plasma membrane"/>
    <property type="evidence" value="ECO:0007669"/>
    <property type="project" value="UniProtKB-SubCell"/>
</dbReference>
<dbReference type="GO" id="GO:0015293">
    <property type="term" value="F:symporter activity"/>
    <property type="evidence" value="ECO:0007669"/>
    <property type="project" value="UniProtKB-KW"/>
</dbReference>
<dbReference type="PANTHER" id="PTHR48086:SF3">
    <property type="entry name" value="SODIUM_PROLINE SYMPORTER"/>
    <property type="match status" value="1"/>
</dbReference>
<dbReference type="OrthoDB" id="9810181at2"/>
<evidence type="ECO:0000256" key="10">
    <source>
        <dbReference type="ARBA" id="ARBA00023136"/>
    </source>
</evidence>
<evidence type="ECO:0000256" key="4">
    <source>
        <dbReference type="ARBA" id="ARBA00022475"/>
    </source>
</evidence>
<dbReference type="InterPro" id="IPR001734">
    <property type="entry name" value="Na/solute_symporter"/>
</dbReference>
<dbReference type="GO" id="GO:0006814">
    <property type="term" value="P:sodium ion transport"/>
    <property type="evidence" value="ECO:0007669"/>
    <property type="project" value="UniProtKB-KW"/>
</dbReference>
<evidence type="ECO:0000313" key="16">
    <source>
        <dbReference type="Proteomes" id="UP000002318"/>
    </source>
</evidence>
<dbReference type="Pfam" id="PF00474">
    <property type="entry name" value="SSF"/>
    <property type="match status" value="1"/>
</dbReference>
<dbReference type="PANTHER" id="PTHR48086">
    <property type="entry name" value="SODIUM/PROLINE SYMPORTER-RELATED"/>
    <property type="match status" value="1"/>
</dbReference>
<keyword evidence="5 14" id="KW-0812">Transmembrane</keyword>
<comment type="subcellular location">
    <subcellularLocation>
        <location evidence="1">Cell membrane</location>
        <topology evidence="1">Multi-pass membrane protein</topology>
    </subcellularLocation>
</comment>